<dbReference type="AlphaFoldDB" id="A0A9N9H2Y7"/>
<proteinExistence type="predicted"/>
<evidence type="ECO:0000313" key="2">
    <source>
        <dbReference type="Proteomes" id="UP000789570"/>
    </source>
</evidence>
<sequence length="44" mass="4741">MRKLALAISSKLAVMVAAENNLLNDKAASSTLIINTLAIKMRIK</sequence>
<protein>
    <submittedName>
        <fullName evidence="1">5805_t:CDS:1</fullName>
    </submittedName>
</protein>
<reference evidence="1" key="1">
    <citation type="submission" date="2021-06" db="EMBL/GenBank/DDBJ databases">
        <authorList>
            <person name="Kallberg Y."/>
            <person name="Tangrot J."/>
            <person name="Rosling A."/>
        </authorList>
    </citation>
    <scope>NUCLEOTIDE SEQUENCE</scope>
    <source>
        <strain evidence="1">UK204</strain>
    </source>
</reference>
<comment type="caution">
    <text evidence="1">The sequence shown here is derived from an EMBL/GenBank/DDBJ whole genome shotgun (WGS) entry which is preliminary data.</text>
</comment>
<gene>
    <name evidence="1" type="ORF">FCALED_LOCUS10689</name>
</gene>
<evidence type="ECO:0000313" key="1">
    <source>
        <dbReference type="EMBL" id="CAG8643429.1"/>
    </source>
</evidence>
<dbReference type="EMBL" id="CAJVPQ010004055">
    <property type="protein sequence ID" value="CAG8643429.1"/>
    <property type="molecule type" value="Genomic_DNA"/>
</dbReference>
<dbReference type="Proteomes" id="UP000789570">
    <property type="component" value="Unassembled WGS sequence"/>
</dbReference>
<keyword evidence="2" id="KW-1185">Reference proteome</keyword>
<accession>A0A9N9H2Y7</accession>
<organism evidence="1 2">
    <name type="scientific">Funneliformis caledonium</name>
    <dbReference type="NCBI Taxonomy" id="1117310"/>
    <lineage>
        <taxon>Eukaryota</taxon>
        <taxon>Fungi</taxon>
        <taxon>Fungi incertae sedis</taxon>
        <taxon>Mucoromycota</taxon>
        <taxon>Glomeromycotina</taxon>
        <taxon>Glomeromycetes</taxon>
        <taxon>Glomerales</taxon>
        <taxon>Glomeraceae</taxon>
        <taxon>Funneliformis</taxon>
    </lineage>
</organism>
<name>A0A9N9H2Y7_9GLOM</name>